<evidence type="ECO:0000256" key="4">
    <source>
        <dbReference type="ARBA" id="ARBA00023136"/>
    </source>
</evidence>
<dbReference type="Proteomes" id="UP000887572">
    <property type="component" value="Unplaced"/>
</dbReference>
<sequence length="210" mass="23985">MSTNSTINEVFYELANARPCWIVYVTLRTKSMNNSANKLLAIYSFFEIVHQSVGALIFYLFFTSIDRLIAVIFPLRQSENVLIYVITLPFIGLYYVYALYSQSCHLTDETVITGTINDIGMALKSPPNSNSHQFNIRIFRSLFCIVSVNISGYFVIAASNAPILYFTSKEYRKAFDKNGKRSSNCSKEIPYNLIEIPNVLLVMPLLRRLK</sequence>
<dbReference type="SMART" id="SM01381">
    <property type="entry name" value="7TM_GPCR_Srsx"/>
    <property type="match status" value="1"/>
</dbReference>
<protein>
    <submittedName>
        <fullName evidence="7">Uncharacterized protein</fullName>
    </submittedName>
</protein>
<dbReference type="AlphaFoldDB" id="A0A914H7S3"/>
<proteinExistence type="predicted"/>
<dbReference type="InterPro" id="IPR000276">
    <property type="entry name" value="GPCR_Rhodpsn"/>
</dbReference>
<name>A0A914H7S3_GLORO</name>
<evidence type="ECO:0000256" key="2">
    <source>
        <dbReference type="ARBA" id="ARBA00022692"/>
    </source>
</evidence>
<accession>A0A914H7S3</accession>
<keyword evidence="4 5" id="KW-0472">Membrane</keyword>
<dbReference type="GO" id="GO:0016020">
    <property type="term" value="C:membrane"/>
    <property type="evidence" value="ECO:0007669"/>
    <property type="project" value="UniProtKB-SubCell"/>
</dbReference>
<keyword evidence="3 5" id="KW-1133">Transmembrane helix</keyword>
<feature type="transmembrane region" description="Helical" evidence="5">
    <location>
        <begin position="81"/>
        <end position="100"/>
    </location>
</feature>
<dbReference type="GO" id="GO:0004930">
    <property type="term" value="F:G protein-coupled receptor activity"/>
    <property type="evidence" value="ECO:0007669"/>
    <property type="project" value="InterPro"/>
</dbReference>
<evidence type="ECO:0000256" key="3">
    <source>
        <dbReference type="ARBA" id="ARBA00022989"/>
    </source>
</evidence>
<keyword evidence="2 5" id="KW-0812">Transmembrane</keyword>
<keyword evidence="6" id="KW-1185">Reference proteome</keyword>
<feature type="transmembrane region" description="Helical" evidence="5">
    <location>
        <begin position="142"/>
        <end position="166"/>
    </location>
</feature>
<dbReference type="WBParaSite" id="Gr19_v10_g14808.t1">
    <property type="protein sequence ID" value="Gr19_v10_g14808.t1"/>
    <property type="gene ID" value="Gr19_v10_g14808"/>
</dbReference>
<evidence type="ECO:0000313" key="6">
    <source>
        <dbReference type="Proteomes" id="UP000887572"/>
    </source>
</evidence>
<evidence type="ECO:0000256" key="5">
    <source>
        <dbReference type="SAM" id="Phobius"/>
    </source>
</evidence>
<evidence type="ECO:0000256" key="1">
    <source>
        <dbReference type="ARBA" id="ARBA00004370"/>
    </source>
</evidence>
<evidence type="ECO:0000313" key="7">
    <source>
        <dbReference type="WBParaSite" id="Gr19_v10_g14808.t1"/>
    </source>
</evidence>
<reference evidence="7" key="1">
    <citation type="submission" date="2022-11" db="UniProtKB">
        <authorList>
            <consortium name="WormBaseParasite"/>
        </authorList>
    </citation>
    <scope>IDENTIFICATION</scope>
</reference>
<comment type="subcellular location">
    <subcellularLocation>
        <location evidence="1">Membrane</location>
    </subcellularLocation>
</comment>
<organism evidence="6 7">
    <name type="scientific">Globodera rostochiensis</name>
    <name type="common">Golden nematode worm</name>
    <name type="synonym">Heterodera rostochiensis</name>
    <dbReference type="NCBI Taxonomy" id="31243"/>
    <lineage>
        <taxon>Eukaryota</taxon>
        <taxon>Metazoa</taxon>
        <taxon>Ecdysozoa</taxon>
        <taxon>Nematoda</taxon>
        <taxon>Chromadorea</taxon>
        <taxon>Rhabditida</taxon>
        <taxon>Tylenchina</taxon>
        <taxon>Tylenchomorpha</taxon>
        <taxon>Tylenchoidea</taxon>
        <taxon>Heteroderidae</taxon>
        <taxon>Heteroderinae</taxon>
        <taxon>Globodera</taxon>
    </lineage>
</organism>
<feature type="transmembrane region" description="Helical" evidence="5">
    <location>
        <begin position="40"/>
        <end position="61"/>
    </location>
</feature>